<dbReference type="Gene3D" id="6.10.140.140">
    <property type="match status" value="1"/>
</dbReference>
<feature type="domain" description="C2H2-type" evidence="11">
    <location>
        <begin position="329"/>
        <end position="356"/>
    </location>
</feature>
<dbReference type="Ensembl" id="ENSPSIT00000002446.1">
    <property type="protein sequence ID" value="ENSPSIP00000002437.1"/>
    <property type="gene ID" value="ENSPSIG00000002404.1"/>
</dbReference>
<dbReference type="Pfam" id="PF00096">
    <property type="entry name" value="zf-C2H2"/>
    <property type="match status" value="3"/>
</dbReference>
<dbReference type="SMART" id="SM00349">
    <property type="entry name" value="KRAB"/>
    <property type="match status" value="1"/>
</dbReference>
<dbReference type="PROSITE" id="PS50805">
    <property type="entry name" value="KRAB"/>
    <property type="match status" value="1"/>
</dbReference>
<evidence type="ECO:0000313" key="14">
    <source>
        <dbReference type="Proteomes" id="UP000007267"/>
    </source>
</evidence>
<dbReference type="CDD" id="cd07765">
    <property type="entry name" value="KRAB_A-box"/>
    <property type="match status" value="1"/>
</dbReference>
<keyword evidence="5" id="KW-0862">Zinc</keyword>
<dbReference type="InterPro" id="IPR036051">
    <property type="entry name" value="KRAB_dom_sf"/>
</dbReference>
<evidence type="ECO:0000256" key="6">
    <source>
        <dbReference type="ARBA" id="ARBA00023015"/>
    </source>
</evidence>
<evidence type="ECO:0008006" key="15">
    <source>
        <dbReference type="Google" id="ProtNLM"/>
    </source>
</evidence>
<feature type="domain" description="C2H2-type" evidence="11">
    <location>
        <begin position="413"/>
        <end position="437"/>
    </location>
</feature>
<dbReference type="GO" id="GO:0008270">
    <property type="term" value="F:zinc ion binding"/>
    <property type="evidence" value="ECO:0007669"/>
    <property type="project" value="UniProtKB-KW"/>
</dbReference>
<keyword evidence="6" id="KW-0805">Transcription regulation</keyword>
<evidence type="ECO:0000259" key="11">
    <source>
        <dbReference type="PROSITE" id="PS50157"/>
    </source>
</evidence>
<dbReference type="SUPFAM" id="SSF57667">
    <property type="entry name" value="beta-beta-alpha zinc fingers"/>
    <property type="match status" value="3"/>
</dbReference>
<reference evidence="13" key="3">
    <citation type="submission" date="2025-08" db="UniProtKB">
        <authorList>
            <consortium name="Ensembl"/>
        </authorList>
    </citation>
    <scope>IDENTIFICATION</scope>
</reference>
<dbReference type="GO" id="GO:0000981">
    <property type="term" value="F:DNA-binding transcription factor activity, RNA polymerase II-specific"/>
    <property type="evidence" value="ECO:0007669"/>
    <property type="project" value="TreeGrafter"/>
</dbReference>
<dbReference type="Pfam" id="PF01352">
    <property type="entry name" value="KRAB"/>
    <property type="match status" value="1"/>
</dbReference>
<evidence type="ECO:0000256" key="8">
    <source>
        <dbReference type="ARBA" id="ARBA00023163"/>
    </source>
</evidence>
<evidence type="ECO:0000256" key="4">
    <source>
        <dbReference type="ARBA" id="ARBA00022771"/>
    </source>
</evidence>
<dbReference type="Gene3D" id="3.30.160.60">
    <property type="entry name" value="Classic Zinc Finger"/>
    <property type="match status" value="5"/>
</dbReference>
<dbReference type="GO" id="GO:0005634">
    <property type="term" value="C:nucleus"/>
    <property type="evidence" value="ECO:0007669"/>
    <property type="project" value="UniProtKB-SubCell"/>
</dbReference>
<comment type="subcellular location">
    <subcellularLocation>
        <location evidence="1">Nucleus</location>
    </subcellularLocation>
</comment>
<keyword evidence="9" id="KW-0539">Nucleus</keyword>
<dbReference type="SUPFAM" id="SSF109640">
    <property type="entry name" value="KRAB domain (Kruppel-associated box)"/>
    <property type="match status" value="1"/>
</dbReference>
<feature type="domain" description="C2H2-type" evidence="11">
    <location>
        <begin position="385"/>
        <end position="412"/>
    </location>
</feature>
<proteinExistence type="predicted"/>
<dbReference type="GO" id="GO:0000977">
    <property type="term" value="F:RNA polymerase II transcription regulatory region sequence-specific DNA binding"/>
    <property type="evidence" value="ECO:0007669"/>
    <property type="project" value="TreeGrafter"/>
</dbReference>
<evidence type="ECO:0000256" key="7">
    <source>
        <dbReference type="ARBA" id="ARBA00023125"/>
    </source>
</evidence>
<reference evidence="13" key="4">
    <citation type="submission" date="2025-09" db="UniProtKB">
        <authorList>
            <consortium name="Ensembl"/>
        </authorList>
    </citation>
    <scope>IDENTIFICATION</scope>
</reference>
<evidence type="ECO:0000259" key="12">
    <source>
        <dbReference type="PROSITE" id="PS50805"/>
    </source>
</evidence>
<dbReference type="PROSITE" id="PS00028">
    <property type="entry name" value="ZINC_FINGER_C2H2_1"/>
    <property type="match status" value="4"/>
</dbReference>
<evidence type="ECO:0000256" key="5">
    <source>
        <dbReference type="ARBA" id="ARBA00022833"/>
    </source>
</evidence>
<dbReference type="PROSITE" id="PS50157">
    <property type="entry name" value="ZINC_FINGER_C2H2_2"/>
    <property type="match status" value="5"/>
</dbReference>
<dbReference type="HOGENOM" id="CLU_002678_76_3_1"/>
<keyword evidence="4 10" id="KW-0863">Zinc-finger</keyword>
<dbReference type="PANTHER" id="PTHR24381:SF269">
    <property type="entry name" value="ZINC FINGER PROTEIN 398"/>
    <property type="match status" value="1"/>
</dbReference>
<dbReference type="FunFam" id="3.30.160.60:FF:002343">
    <property type="entry name" value="Zinc finger protein 33A"/>
    <property type="match status" value="1"/>
</dbReference>
<dbReference type="AlphaFoldDB" id="K7F327"/>
<evidence type="ECO:0000256" key="3">
    <source>
        <dbReference type="ARBA" id="ARBA00022737"/>
    </source>
</evidence>
<keyword evidence="7" id="KW-0238">DNA-binding</keyword>
<evidence type="ECO:0000256" key="10">
    <source>
        <dbReference type="PROSITE-ProRule" id="PRU00042"/>
    </source>
</evidence>
<keyword evidence="3" id="KW-0677">Repeat</keyword>
<keyword evidence="14" id="KW-1185">Reference proteome</keyword>
<keyword evidence="2" id="KW-0479">Metal-binding</keyword>
<dbReference type="InterPro" id="IPR001909">
    <property type="entry name" value="KRAB"/>
</dbReference>
<dbReference type="eggNOG" id="KOG1721">
    <property type="taxonomic scope" value="Eukaryota"/>
</dbReference>
<dbReference type="Proteomes" id="UP000007267">
    <property type="component" value="Unassembled WGS sequence"/>
</dbReference>
<name>K7F327_PELSI</name>
<evidence type="ECO:0000256" key="9">
    <source>
        <dbReference type="ARBA" id="ARBA00023242"/>
    </source>
</evidence>
<dbReference type="SMART" id="SM00355">
    <property type="entry name" value="ZnF_C2H2"/>
    <property type="match status" value="5"/>
</dbReference>
<evidence type="ECO:0000256" key="1">
    <source>
        <dbReference type="ARBA" id="ARBA00004123"/>
    </source>
</evidence>
<feature type="domain" description="KRAB" evidence="12">
    <location>
        <begin position="129"/>
        <end position="197"/>
    </location>
</feature>
<keyword evidence="8" id="KW-0804">Transcription</keyword>
<dbReference type="FunFam" id="3.30.160.60:FF:002716">
    <property type="entry name" value="Zinc finger protein 212"/>
    <property type="match status" value="1"/>
</dbReference>
<accession>K7F327</accession>
<reference evidence="14" key="2">
    <citation type="journal article" date="2013" name="Nat. Genet.">
        <title>The draft genomes of soft-shell turtle and green sea turtle yield insights into the development and evolution of the turtle-specific body plan.</title>
        <authorList>
            <person name="Wang Z."/>
            <person name="Pascual-Anaya J."/>
            <person name="Zadissa A."/>
            <person name="Li W."/>
            <person name="Niimura Y."/>
            <person name="Huang Z."/>
            <person name="Li C."/>
            <person name="White S."/>
            <person name="Xiong Z."/>
            <person name="Fang D."/>
            <person name="Wang B."/>
            <person name="Ming Y."/>
            <person name="Chen Y."/>
            <person name="Zheng Y."/>
            <person name="Kuraku S."/>
            <person name="Pignatelli M."/>
            <person name="Herrero J."/>
            <person name="Beal K."/>
            <person name="Nozawa M."/>
            <person name="Li Q."/>
            <person name="Wang J."/>
            <person name="Zhang H."/>
            <person name="Yu L."/>
            <person name="Shigenobu S."/>
            <person name="Wang J."/>
            <person name="Liu J."/>
            <person name="Flicek P."/>
            <person name="Searle S."/>
            <person name="Wang J."/>
            <person name="Kuratani S."/>
            <person name="Yin Y."/>
            <person name="Aken B."/>
            <person name="Zhang G."/>
            <person name="Irie N."/>
        </authorList>
    </citation>
    <scope>NUCLEOTIDE SEQUENCE [LARGE SCALE GENOMIC DNA]</scope>
    <source>
        <strain evidence="14">Daiwa-1</strain>
    </source>
</reference>
<dbReference type="EMBL" id="AGCU01159427">
    <property type="status" value="NOT_ANNOTATED_CDS"/>
    <property type="molecule type" value="Genomic_DNA"/>
</dbReference>
<dbReference type="GeneTree" id="ENSGT00940000155153"/>
<reference evidence="14" key="1">
    <citation type="submission" date="2011-10" db="EMBL/GenBank/DDBJ databases">
        <authorList>
            <consortium name="Soft-shell Turtle Genome Consortium"/>
        </authorList>
    </citation>
    <scope>NUCLEOTIDE SEQUENCE [LARGE SCALE GENOMIC DNA]</scope>
    <source>
        <strain evidence="14">Daiwa-1</strain>
    </source>
</reference>
<dbReference type="InterPro" id="IPR036236">
    <property type="entry name" value="Znf_C2H2_sf"/>
</dbReference>
<dbReference type="FunFam" id="3.30.160.60:FF:001800">
    <property type="entry name" value="Zinc finger protein 467"/>
    <property type="match status" value="1"/>
</dbReference>
<dbReference type="InterPro" id="IPR013087">
    <property type="entry name" value="Znf_C2H2_type"/>
</dbReference>
<dbReference type="EMBL" id="AGCU01159428">
    <property type="status" value="NOT_ANNOTATED_CDS"/>
    <property type="molecule type" value="Genomic_DNA"/>
</dbReference>
<protein>
    <recommendedName>
        <fullName evidence="15">Zinc finger protein 777</fullName>
    </recommendedName>
</protein>
<evidence type="ECO:0000256" key="2">
    <source>
        <dbReference type="ARBA" id="ARBA00022723"/>
    </source>
</evidence>
<organism evidence="13 14">
    <name type="scientific">Pelodiscus sinensis</name>
    <name type="common">Chinese softshell turtle</name>
    <name type="synonym">Trionyx sinensis</name>
    <dbReference type="NCBI Taxonomy" id="13735"/>
    <lineage>
        <taxon>Eukaryota</taxon>
        <taxon>Metazoa</taxon>
        <taxon>Chordata</taxon>
        <taxon>Craniata</taxon>
        <taxon>Vertebrata</taxon>
        <taxon>Euteleostomi</taxon>
        <taxon>Archelosauria</taxon>
        <taxon>Testudinata</taxon>
        <taxon>Testudines</taxon>
        <taxon>Cryptodira</taxon>
        <taxon>Trionychia</taxon>
        <taxon>Trionychidae</taxon>
        <taxon>Pelodiscus</taxon>
    </lineage>
</organism>
<feature type="domain" description="C2H2-type" evidence="11">
    <location>
        <begin position="300"/>
        <end position="326"/>
    </location>
</feature>
<evidence type="ECO:0000313" key="13">
    <source>
        <dbReference type="Ensembl" id="ENSPSIP00000002437.1"/>
    </source>
</evidence>
<dbReference type="PANTHER" id="PTHR24381">
    <property type="entry name" value="ZINC FINGER PROTEIN"/>
    <property type="match status" value="1"/>
</dbReference>
<sequence length="437" mass="49819">MHPLPLQSRSDPRQTCEREIQLQMREISTWPGIATIPVMDRMMDSHSMRWLTLERRVGTVEKKLVDCEKTVVQFESQLESKWAMLETLIQEHELLQRRLENMENLLKNRNFWILRLPPGTKGEIPKVPVTFDDVSVYFNEQEWGCLEEWQKELYKNVMKGNYEALISLDTGPDSPLVLEECGTWLKVPRQPLVSLPATTQHPLENWLCPERRECRGPVVTPPGSSVPTWGWPGLWGVGEEQPCAGRAVPSCSSCSANPLPWGLGTCSVVAGEWHMWAQQLGWVGEKGKDLDLAGAGQGAYACAQCQSSFRQPRNLRHQRTHAGESAGSFPCLACGQSVGSHPELTQHQRLHGRERRYKCPECPKRFLQKRHLVAHARLHTGERPFQCPACAKTFSEKSNLNKHYRIHTGERPYHCAQCGKRFIQKPHLQKHQRVHGG</sequence>
<feature type="domain" description="C2H2-type" evidence="11">
    <location>
        <begin position="357"/>
        <end position="384"/>
    </location>
</feature>